<evidence type="ECO:0000313" key="4">
    <source>
        <dbReference type="EMBL" id="MFC6008957.1"/>
    </source>
</evidence>
<reference evidence="5" key="1">
    <citation type="journal article" date="2019" name="Int. J. Syst. Evol. Microbiol.">
        <title>The Global Catalogue of Microorganisms (GCM) 10K type strain sequencing project: providing services to taxonomists for standard genome sequencing and annotation.</title>
        <authorList>
            <consortium name="The Broad Institute Genomics Platform"/>
            <consortium name="The Broad Institute Genome Sequencing Center for Infectious Disease"/>
            <person name="Wu L."/>
            <person name="Ma J."/>
        </authorList>
    </citation>
    <scope>NUCLEOTIDE SEQUENCE [LARGE SCALE GENOMIC DNA]</scope>
    <source>
        <strain evidence="5">KACC 14249</strain>
    </source>
</reference>
<feature type="transmembrane region" description="Helical" evidence="1">
    <location>
        <begin position="388"/>
        <end position="408"/>
    </location>
</feature>
<keyword evidence="4" id="KW-0012">Acyltransferase</keyword>
<dbReference type="RefSeq" id="WP_345717488.1">
    <property type="nucleotide sequence ID" value="NZ_BAABFP010000007.1"/>
</dbReference>
<keyword evidence="1" id="KW-0472">Membrane</keyword>
<dbReference type="Pfam" id="PF01757">
    <property type="entry name" value="Acyl_transf_3"/>
    <property type="match status" value="1"/>
</dbReference>
<name>A0ABW1JHX2_9ACTN</name>
<dbReference type="PANTHER" id="PTHR23028">
    <property type="entry name" value="ACETYLTRANSFERASE"/>
    <property type="match status" value="1"/>
</dbReference>
<sequence>MSPADPSSRTARRRARQLSPRYRGDIEGLRALAVGLVVAFHAGVPFVSGGFVGVDVFFVLSGFLITGLLVDELQSTGRISLSGFYARRIRRLLPLSALVLVATTAAAFFLVPAVDRGAVGGDVSSAALGVANWHFAMESTQYMADTAKSPVLHYWSLAVEEQFYLVWPLLLICVAGAGGLAARRWVVARRRIVLALAVLGGGSLAVSWWVGGDGSFAYFGLHTRAWELAAGAGAALARPALPRLGRLPAVLAGYLGLALVVASAVVMDEQTPFPGTAALVPVVGTVLLVVSGARMYVAAVPRLLRIAPLRFVGRTSYAWYLWHWPCLVLVAARWGTVPAGSDDGAPRLTAPVTLLVVLVSLALAVVSHQLVEQPARALPWLRVSRLRTAAVGAGLVVGSLVAAASLTLPVAAQVEAIPTGYGLAVPAATPPAAAMAAASATAPTSAGRPTATAPSPMTVQEARADFPPNGNACYIGYPRDQVPPTTACRYGAPHGTRTIALIGDSHAAQWLPAFVQAAKDNGWTLYYFAKSACAPVDVPVWSPSLQAVYANCPTWRHTMLTRLAAIKGLDAVFVGRYMIYTRDARTASGARVPTGQLGARWQAGMARTVAALPDVPRVVVLQDTPRPGVDVPTCLSKHPANPAACAFARAGHTHLDAELLRAEVAASPRVSTLDLTDLVCPTASCPVVTQQGVVLYRDHHHLTASFSKSLAPAVGQRLAQALG</sequence>
<accession>A0ABW1JHX2</accession>
<dbReference type="GO" id="GO:0016746">
    <property type="term" value="F:acyltransferase activity"/>
    <property type="evidence" value="ECO:0007669"/>
    <property type="project" value="UniProtKB-KW"/>
</dbReference>
<dbReference type="InterPro" id="IPR043968">
    <property type="entry name" value="SGNH"/>
</dbReference>
<keyword evidence="1" id="KW-0812">Transmembrane</keyword>
<feature type="transmembrane region" description="Helical" evidence="1">
    <location>
        <begin position="216"/>
        <end position="237"/>
    </location>
</feature>
<comment type="caution">
    <text evidence="4">The sequence shown here is derived from an EMBL/GenBank/DDBJ whole genome shotgun (WGS) entry which is preliminary data.</text>
</comment>
<feature type="transmembrane region" description="Helical" evidence="1">
    <location>
        <begin position="192"/>
        <end position="210"/>
    </location>
</feature>
<dbReference type="PANTHER" id="PTHR23028:SF53">
    <property type="entry name" value="ACYL_TRANSF_3 DOMAIN-CONTAINING PROTEIN"/>
    <property type="match status" value="1"/>
</dbReference>
<proteinExistence type="predicted"/>
<feature type="transmembrane region" description="Helical" evidence="1">
    <location>
        <begin position="317"/>
        <end position="336"/>
    </location>
</feature>
<evidence type="ECO:0000313" key="5">
    <source>
        <dbReference type="Proteomes" id="UP001596189"/>
    </source>
</evidence>
<feature type="transmembrane region" description="Helical" evidence="1">
    <location>
        <begin position="162"/>
        <end position="180"/>
    </location>
</feature>
<gene>
    <name evidence="4" type="ORF">ACFQDO_17625</name>
</gene>
<feature type="domain" description="Acyltransferase 3" evidence="2">
    <location>
        <begin position="25"/>
        <end position="365"/>
    </location>
</feature>
<evidence type="ECO:0000259" key="3">
    <source>
        <dbReference type="Pfam" id="PF19040"/>
    </source>
</evidence>
<feature type="domain" description="SGNH" evidence="3">
    <location>
        <begin position="484"/>
        <end position="714"/>
    </location>
</feature>
<dbReference type="InterPro" id="IPR050879">
    <property type="entry name" value="Acyltransferase_3"/>
</dbReference>
<evidence type="ECO:0000259" key="2">
    <source>
        <dbReference type="Pfam" id="PF01757"/>
    </source>
</evidence>
<keyword evidence="1" id="KW-1133">Transmembrane helix</keyword>
<organism evidence="4 5">
    <name type="scientific">Angustibacter luteus</name>
    <dbReference type="NCBI Taxonomy" id="658456"/>
    <lineage>
        <taxon>Bacteria</taxon>
        <taxon>Bacillati</taxon>
        <taxon>Actinomycetota</taxon>
        <taxon>Actinomycetes</taxon>
        <taxon>Kineosporiales</taxon>
        <taxon>Kineosporiaceae</taxon>
    </lineage>
</organism>
<dbReference type="EMBL" id="JBHSRD010000008">
    <property type="protein sequence ID" value="MFC6008957.1"/>
    <property type="molecule type" value="Genomic_DNA"/>
</dbReference>
<protein>
    <submittedName>
        <fullName evidence="4">Acyltransferase family protein</fullName>
        <ecNumber evidence="4">2.3.1.-</ecNumber>
    </submittedName>
</protein>
<keyword evidence="5" id="KW-1185">Reference proteome</keyword>
<feature type="transmembrane region" description="Helical" evidence="1">
    <location>
        <begin position="249"/>
        <end position="267"/>
    </location>
</feature>
<feature type="transmembrane region" description="Helical" evidence="1">
    <location>
        <begin position="348"/>
        <end position="367"/>
    </location>
</feature>
<evidence type="ECO:0000256" key="1">
    <source>
        <dbReference type="SAM" id="Phobius"/>
    </source>
</evidence>
<feature type="transmembrane region" description="Helical" evidence="1">
    <location>
        <begin position="92"/>
        <end position="114"/>
    </location>
</feature>
<dbReference type="Pfam" id="PF19040">
    <property type="entry name" value="SGNH"/>
    <property type="match status" value="1"/>
</dbReference>
<dbReference type="InterPro" id="IPR002656">
    <property type="entry name" value="Acyl_transf_3_dom"/>
</dbReference>
<dbReference type="EC" id="2.3.1.-" evidence="4"/>
<feature type="transmembrane region" description="Helical" evidence="1">
    <location>
        <begin position="273"/>
        <end position="297"/>
    </location>
</feature>
<keyword evidence="4" id="KW-0808">Transferase</keyword>
<dbReference type="Proteomes" id="UP001596189">
    <property type="component" value="Unassembled WGS sequence"/>
</dbReference>
<feature type="transmembrane region" description="Helical" evidence="1">
    <location>
        <begin position="50"/>
        <end position="71"/>
    </location>
</feature>